<protein>
    <recommendedName>
        <fullName evidence="5 13">Arginine decarboxylase</fullName>
        <ecNumber evidence="5 13">4.1.1.19</ecNumber>
    </recommendedName>
</protein>
<dbReference type="GO" id="GO:0008295">
    <property type="term" value="P:spermidine biosynthetic process"/>
    <property type="evidence" value="ECO:0007669"/>
    <property type="project" value="UniProtKB-KW"/>
</dbReference>
<dbReference type="EMBL" id="JAPDMQ010000171">
    <property type="protein sequence ID" value="KAK0531978.1"/>
    <property type="molecule type" value="Genomic_DNA"/>
</dbReference>
<dbReference type="EC" id="4.1.1.19" evidence="5 13"/>
<dbReference type="InterPro" id="IPR022644">
    <property type="entry name" value="De-COase2_N"/>
</dbReference>
<evidence type="ECO:0000256" key="13">
    <source>
        <dbReference type="RuleBase" id="RU003740"/>
    </source>
</evidence>
<dbReference type="Gene3D" id="1.20.58.930">
    <property type="match status" value="1"/>
</dbReference>
<comment type="pathway">
    <text evidence="3 13">Amine and polyamine biosynthesis; agmatine biosynthesis; agmatine from L-arginine: step 1/1.</text>
</comment>
<feature type="compositionally biased region" description="Polar residues" evidence="14">
    <location>
        <begin position="606"/>
        <end position="622"/>
    </location>
</feature>
<accession>A0AAN6GBG2</accession>
<gene>
    <name evidence="16" type="ORF">OC842_003440</name>
</gene>
<keyword evidence="8 12" id="KW-0663">Pyridoxal phosphate</keyword>
<dbReference type="PANTHER" id="PTHR43295:SF9">
    <property type="entry name" value="BIOSYNTHETIC ARGININE DECARBOXYLASE"/>
    <property type="match status" value="1"/>
</dbReference>
<evidence type="ECO:0000256" key="11">
    <source>
        <dbReference type="ARBA" id="ARBA00049309"/>
    </source>
</evidence>
<dbReference type="Gene3D" id="2.40.37.10">
    <property type="entry name" value="Lyase, Ornithine Decarboxylase, Chain A, domain 1"/>
    <property type="match status" value="1"/>
</dbReference>
<dbReference type="NCBIfam" id="NF003763">
    <property type="entry name" value="PRK05354.1"/>
    <property type="match status" value="1"/>
</dbReference>
<dbReference type="Gene3D" id="3.20.20.10">
    <property type="entry name" value="Alanine racemase"/>
    <property type="match status" value="1"/>
</dbReference>
<comment type="cofactor">
    <cofactor evidence="1 12 13">
        <name>pyridoxal 5'-phosphate</name>
        <dbReference type="ChEBI" id="CHEBI:597326"/>
    </cofactor>
</comment>
<reference evidence="16" key="1">
    <citation type="journal article" date="2023" name="PhytoFront">
        <title>Draft Genome Resources of Seven Strains of Tilletia horrida, Causal Agent of Kernel Smut of Rice.</title>
        <authorList>
            <person name="Khanal S."/>
            <person name="Antony Babu S."/>
            <person name="Zhou X.G."/>
        </authorList>
    </citation>
    <scope>NUCLEOTIDE SEQUENCE</scope>
    <source>
        <strain evidence="16">TX3</strain>
    </source>
</reference>
<keyword evidence="17" id="KW-1185">Reference proteome</keyword>
<evidence type="ECO:0000256" key="12">
    <source>
        <dbReference type="PIRSR" id="PIRSR600183-50"/>
    </source>
</evidence>
<keyword evidence="7 13" id="KW-0460">Magnesium</keyword>
<evidence type="ECO:0000256" key="4">
    <source>
        <dbReference type="ARBA" id="ARBA00008357"/>
    </source>
</evidence>
<keyword evidence="10 13" id="KW-0456">Lyase</keyword>
<dbReference type="InterPro" id="IPR000183">
    <property type="entry name" value="Orn/DAP/Arg_de-COase"/>
</dbReference>
<dbReference type="AlphaFoldDB" id="A0AAN6GBG2"/>
<dbReference type="PRINTS" id="PR01179">
    <property type="entry name" value="ODADCRBXLASE"/>
</dbReference>
<name>A0AAN6GBG2_9BASI</name>
<comment type="cofactor">
    <cofactor evidence="2 13">
        <name>Mg(2+)</name>
        <dbReference type="ChEBI" id="CHEBI:18420"/>
    </cofactor>
</comment>
<dbReference type="PANTHER" id="PTHR43295">
    <property type="entry name" value="ARGININE DECARBOXYLASE"/>
    <property type="match status" value="1"/>
</dbReference>
<dbReference type="InterPro" id="IPR029066">
    <property type="entry name" value="PLP-binding_barrel"/>
</dbReference>
<feature type="active site" description="Proton donor" evidence="12">
    <location>
        <position position="526"/>
    </location>
</feature>
<dbReference type="PRINTS" id="PR01180">
    <property type="entry name" value="ARGDCRBXLASE"/>
</dbReference>
<feature type="region of interest" description="Disordered" evidence="14">
    <location>
        <begin position="603"/>
        <end position="622"/>
    </location>
</feature>
<evidence type="ECO:0000313" key="17">
    <source>
        <dbReference type="Proteomes" id="UP001176521"/>
    </source>
</evidence>
<dbReference type="Pfam" id="PF02784">
    <property type="entry name" value="Orn_Arg_deC_N"/>
    <property type="match status" value="1"/>
</dbReference>
<dbReference type="SUPFAM" id="SSF51419">
    <property type="entry name" value="PLP-binding barrel"/>
    <property type="match status" value="1"/>
</dbReference>
<evidence type="ECO:0000256" key="10">
    <source>
        <dbReference type="ARBA" id="ARBA00023239"/>
    </source>
</evidence>
<feature type="domain" description="Orn/DAP/Arg decarboxylase 2 N-terminal" evidence="15">
    <location>
        <begin position="131"/>
        <end position="374"/>
    </location>
</feature>
<evidence type="ECO:0000256" key="9">
    <source>
        <dbReference type="ARBA" id="ARBA00023066"/>
    </source>
</evidence>
<feature type="region of interest" description="Disordered" evidence="14">
    <location>
        <begin position="1"/>
        <end position="20"/>
    </location>
</feature>
<evidence type="ECO:0000256" key="8">
    <source>
        <dbReference type="ARBA" id="ARBA00022898"/>
    </source>
</evidence>
<dbReference type="GO" id="GO:0006527">
    <property type="term" value="P:L-arginine catabolic process"/>
    <property type="evidence" value="ECO:0007669"/>
    <property type="project" value="InterPro"/>
</dbReference>
<proteinExistence type="inferred from homology"/>
<evidence type="ECO:0000313" key="16">
    <source>
        <dbReference type="EMBL" id="KAK0531978.1"/>
    </source>
</evidence>
<sequence length="688" mass="74529">MAPSISNLTASTQEQTSRPSWTADDAAELYGIKSWGQPWFSVNAHGKLCFQPALPQGSPDHGEQSTSAAPIEVEAVVEHLIGQGLQLPLSLHWTNILEYNAVRLFDVWDQARREISYGSDFRGVLPMKVNCLNGVAPILLATQPRLGVECGTLAELLLAIGLAQAGGQRRSLIVNGFKSEKFIEATLRAAQLPIFNPSILVFDRVADINIFTKVSQRIGLRPSNFGVRARLAARGAGKHASSTGAGSKFGMSADEIIHVIDTLRDDLGLLDSLSLLHFHIGSQVSSISALENAFREGAELYCRLRELGATGIDTIDVGGGLAIKYDNTDTSDSSADYDWLLYARTALRVFADVCDRNKQPRPHVVTESGRALTAQHAMIVFDVEDTVSMEHGAVPRTRRERLARQDSDTALSFPELEQLAALSVSPSQDQVEDVGKAYEEAQRRFTAGGMSLAERGRADRLRQKALDLVKPQAGRGQGPSHQAMINMSLFQSLNHVWTLRSVFPTIPLQRLDEQPDIRAVLTDLTCDSLGVVDKFQALGTKTKDSQPSKYLPMHRMKQDAKNAKAEPYRIAMGFSGAYNALLNGRHNLFGTTDSAGIRVGALPSAASGTQPRTTNGSKATSSSVGRDFVVEWTRPGDTVEGMLRGIGYDPQALVQNVAKLGGQADSTAWYGDMLAGSTYPPSSAIGEM</sequence>
<comment type="caution">
    <text evidence="16">The sequence shown here is derived from an EMBL/GenBank/DDBJ whole genome shotgun (WGS) entry which is preliminary data.</text>
</comment>
<evidence type="ECO:0000256" key="3">
    <source>
        <dbReference type="ARBA" id="ARBA00004773"/>
    </source>
</evidence>
<comment type="similarity">
    <text evidence="4 13">Belongs to the Orn/Lys/Arg decarboxylase class-II family. SpeA subfamily.</text>
</comment>
<dbReference type="InterPro" id="IPR002985">
    <property type="entry name" value="Arg_decrbxlase"/>
</dbReference>
<evidence type="ECO:0000256" key="14">
    <source>
        <dbReference type="SAM" id="MobiDB-lite"/>
    </source>
</evidence>
<feature type="modified residue" description="N6-(pyridoxal phosphate)lysine" evidence="12">
    <location>
        <position position="128"/>
    </location>
</feature>
<dbReference type="GO" id="GO:0008792">
    <property type="term" value="F:arginine decarboxylase activity"/>
    <property type="evidence" value="ECO:0007669"/>
    <property type="project" value="UniProtKB-EC"/>
</dbReference>
<comment type="catalytic activity">
    <reaction evidence="11 13">
        <text>L-arginine + H(+) = agmatine + CO2</text>
        <dbReference type="Rhea" id="RHEA:17641"/>
        <dbReference type="ChEBI" id="CHEBI:15378"/>
        <dbReference type="ChEBI" id="CHEBI:16526"/>
        <dbReference type="ChEBI" id="CHEBI:32682"/>
        <dbReference type="ChEBI" id="CHEBI:58145"/>
        <dbReference type="EC" id="4.1.1.19"/>
    </reaction>
</comment>
<dbReference type="Proteomes" id="UP001176521">
    <property type="component" value="Unassembled WGS sequence"/>
</dbReference>
<keyword evidence="6 13" id="KW-0210">Decarboxylase</keyword>
<evidence type="ECO:0000256" key="7">
    <source>
        <dbReference type="ARBA" id="ARBA00022842"/>
    </source>
</evidence>
<evidence type="ECO:0000256" key="6">
    <source>
        <dbReference type="ARBA" id="ARBA00022793"/>
    </source>
</evidence>
<organism evidence="16 17">
    <name type="scientific">Tilletia horrida</name>
    <dbReference type="NCBI Taxonomy" id="155126"/>
    <lineage>
        <taxon>Eukaryota</taxon>
        <taxon>Fungi</taxon>
        <taxon>Dikarya</taxon>
        <taxon>Basidiomycota</taxon>
        <taxon>Ustilaginomycotina</taxon>
        <taxon>Exobasidiomycetes</taxon>
        <taxon>Tilletiales</taxon>
        <taxon>Tilletiaceae</taxon>
        <taxon>Tilletia</taxon>
    </lineage>
</organism>
<evidence type="ECO:0000256" key="2">
    <source>
        <dbReference type="ARBA" id="ARBA00001946"/>
    </source>
</evidence>
<dbReference type="InterPro" id="IPR009006">
    <property type="entry name" value="Ala_racemase/Decarboxylase_C"/>
</dbReference>
<keyword evidence="9 13" id="KW-0745">Spermidine biosynthesis</keyword>
<evidence type="ECO:0000259" key="15">
    <source>
        <dbReference type="Pfam" id="PF02784"/>
    </source>
</evidence>
<evidence type="ECO:0000256" key="5">
    <source>
        <dbReference type="ARBA" id="ARBA00012426"/>
    </source>
</evidence>
<evidence type="ECO:0000256" key="1">
    <source>
        <dbReference type="ARBA" id="ARBA00001933"/>
    </source>
</evidence>